<dbReference type="STRING" id="1202772.A0A0A7CNH8"/>
<name>A0A0A7CNH8_ACHHY</name>
<evidence type="ECO:0000256" key="2">
    <source>
        <dbReference type="ARBA" id="ARBA00022448"/>
    </source>
</evidence>
<keyword evidence="3" id="KW-0812">Transmembrane</keyword>
<evidence type="ECO:0000313" key="12">
    <source>
        <dbReference type="EMBL" id="OQR89232.1"/>
    </source>
</evidence>
<dbReference type="PANTHER" id="PTHR24223">
    <property type="entry name" value="ATP-BINDING CASSETTE SUB-FAMILY C"/>
    <property type="match status" value="1"/>
</dbReference>
<evidence type="ECO:0000256" key="8">
    <source>
        <dbReference type="ARBA" id="ARBA00023136"/>
    </source>
</evidence>
<dbReference type="InterPro" id="IPR027417">
    <property type="entry name" value="P-loop_NTPase"/>
</dbReference>
<keyword evidence="7" id="KW-1133">Transmembrane helix</keyword>
<dbReference type="InterPro" id="IPR036640">
    <property type="entry name" value="ABC1_TM_sf"/>
</dbReference>
<dbReference type="PROSITE" id="PS00211">
    <property type="entry name" value="ABC_TRANSPORTER_1"/>
    <property type="match status" value="1"/>
</dbReference>
<dbReference type="PANTHER" id="PTHR24223:SF443">
    <property type="entry name" value="MULTIDRUG-RESISTANCE LIKE PROTEIN 1, ISOFORM I"/>
    <property type="match status" value="1"/>
</dbReference>
<comment type="subcellular location">
    <subcellularLocation>
        <location evidence="1">Vacuole membrane</location>
        <topology evidence="1">Multi-pass membrane protein</topology>
    </subcellularLocation>
</comment>
<evidence type="ECO:0000256" key="6">
    <source>
        <dbReference type="ARBA" id="ARBA00022840"/>
    </source>
</evidence>
<keyword evidence="8" id="KW-0472">Membrane</keyword>
<evidence type="ECO:0000313" key="11">
    <source>
        <dbReference type="EMBL" id="AIG56063.1"/>
    </source>
</evidence>
<dbReference type="EMBL" id="JNBR01000882">
    <property type="protein sequence ID" value="OQR89232.1"/>
    <property type="molecule type" value="Genomic_DNA"/>
</dbReference>
<dbReference type="InterPro" id="IPR003593">
    <property type="entry name" value="AAA+_ATPase"/>
</dbReference>
<dbReference type="Pfam" id="PF00005">
    <property type="entry name" value="ABC_tran"/>
    <property type="match status" value="1"/>
</dbReference>
<dbReference type="Proteomes" id="UP000243579">
    <property type="component" value="Unassembled WGS sequence"/>
</dbReference>
<dbReference type="InterPro" id="IPR017871">
    <property type="entry name" value="ABC_transporter-like_CS"/>
</dbReference>
<dbReference type="SUPFAM" id="SSF52540">
    <property type="entry name" value="P-loop containing nucleoside triphosphate hydrolases"/>
    <property type="match status" value="1"/>
</dbReference>
<evidence type="ECO:0000256" key="3">
    <source>
        <dbReference type="ARBA" id="ARBA00022692"/>
    </source>
</evidence>
<keyword evidence="6 12" id="KW-0067">ATP-binding</keyword>
<evidence type="ECO:0000256" key="1">
    <source>
        <dbReference type="ARBA" id="ARBA00004128"/>
    </source>
</evidence>
<evidence type="ECO:0000313" key="13">
    <source>
        <dbReference type="Proteomes" id="UP000243579"/>
    </source>
</evidence>
<dbReference type="GO" id="GO:0005524">
    <property type="term" value="F:ATP binding"/>
    <property type="evidence" value="ECO:0007669"/>
    <property type="project" value="UniProtKB-KW"/>
</dbReference>
<dbReference type="Gene3D" id="3.40.50.300">
    <property type="entry name" value="P-loop containing nucleotide triphosphate hydrolases"/>
    <property type="match status" value="1"/>
</dbReference>
<dbReference type="GO" id="GO:0005774">
    <property type="term" value="C:vacuolar membrane"/>
    <property type="evidence" value="ECO:0007669"/>
    <property type="project" value="UniProtKB-SubCell"/>
</dbReference>
<dbReference type="GO" id="GO:0042626">
    <property type="term" value="F:ATPase-coupled transmembrane transporter activity"/>
    <property type="evidence" value="ECO:0007669"/>
    <property type="project" value="TreeGrafter"/>
</dbReference>
<evidence type="ECO:0000256" key="4">
    <source>
        <dbReference type="ARBA" id="ARBA00022737"/>
    </source>
</evidence>
<dbReference type="GO" id="GO:0016887">
    <property type="term" value="F:ATP hydrolysis activity"/>
    <property type="evidence" value="ECO:0007669"/>
    <property type="project" value="InterPro"/>
</dbReference>
<feature type="signal peptide" evidence="9">
    <location>
        <begin position="1"/>
        <end position="17"/>
    </location>
</feature>
<dbReference type="InterPro" id="IPR050173">
    <property type="entry name" value="ABC_transporter_C-like"/>
</dbReference>
<keyword evidence="2" id="KW-0813">Transport</keyword>
<keyword evidence="13" id="KW-1185">Reference proteome</keyword>
<protein>
    <submittedName>
        <fullName evidence="12">ATP-binding Cassette (ABC) Superfamily</fullName>
    </submittedName>
    <submittedName>
        <fullName evidence="11">Secreted protein</fullName>
    </submittedName>
</protein>
<keyword evidence="9" id="KW-0732">Signal</keyword>
<gene>
    <name evidence="12" type="ORF">ACHHYP_06405</name>
</gene>
<organism evidence="11">
    <name type="scientific">Achlya hypogyna</name>
    <name type="common">Oomycete</name>
    <name type="synonym">Protoachlya hypogyna</name>
    <dbReference type="NCBI Taxonomy" id="1202772"/>
    <lineage>
        <taxon>Eukaryota</taxon>
        <taxon>Sar</taxon>
        <taxon>Stramenopiles</taxon>
        <taxon>Oomycota</taxon>
        <taxon>Saprolegniomycetes</taxon>
        <taxon>Saprolegniales</taxon>
        <taxon>Achlyaceae</taxon>
        <taxon>Achlya</taxon>
    </lineage>
</organism>
<feature type="domain" description="ABC transporter" evidence="10">
    <location>
        <begin position="89"/>
        <end position="319"/>
    </location>
</feature>
<dbReference type="InterPro" id="IPR003439">
    <property type="entry name" value="ABC_transporter-like_ATP-bd"/>
</dbReference>
<evidence type="ECO:0000256" key="9">
    <source>
        <dbReference type="SAM" id="SignalP"/>
    </source>
</evidence>
<sequence length="333" mass="36019">MVGTLVATFAALSAVIAKPTATPAFAGLVGVSLSYAFQVTRNLNLSVTTVSDLESEMVSIERIHAYTQLDSEATLRALPTKPWPTQGAITFEQVRLRYRDNLPPVLSNVSFVIQPREKIGVVGRTGAGKSSLVVALLRLVELDGGRICIDGEDLRHLGLHDVRDSIAIIPQDPVLFSGSVRSNLDPFERYDDDALWTALKRAHLDAKVTSLDAVVDERGANFSVGERQLLCVARALLQKAVVLVMDEATASIDAATDAALQETLRHEFKECTCLTIAHRINTIMDADRILVMDGGTVTELDTPANLLANPHGAFASLVAHWRHGHRSNDAASP</sequence>
<keyword evidence="4" id="KW-0677">Repeat</keyword>
<dbReference type="AlphaFoldDB" id="A0A0A7CNH8"/>
<dbReference type="SMART" id="SM00382">
    <property type="entry name" value="AAA"/>
    <property type="match status" value="1"/>
</dbReference>
<evidence type="ECO:0000256" key="5">
    <source>
        <dbReference type="ARBA" id="ARBA00022741"/>
    </source>
</evidence>
<dbReference type="CDD" id="cd03244">
    <property type="entry name" value="ABCC_MRP_domain2"/>
    <property type="match status" value="1"/>
</dbReference>
<evidence type="ECO:0000256" key="7">
    <source>
        <dbReference type="ARBA" id="ARBA00022989"/>
    </source>
</evidence>
<evidence type="ECO:0000259" key="10">
    <source>
        <dbReference type="PROSITE" id="PS50893"/>
    </source>
</evidence>
<keyword evidence="5" id="KW-0547">Nucleotide-binding</keyword>
<dbReference type="OrthoDB" id="201048at2759"/>
<dbReference type="EMBL" id="KM038602">
    <property type="protein sequence ID" value="AIG56063.1"/>
    <property type="molecule type" value="Genomic_DNA"/>
</dbReference>
<dbReference type="FunFam" id="3.40.50.300:FF:000163">
    <property type="entry name" value="Multidrug resistance-associated protein member 4"/>
    <property type="match status" value="1"/>
</dbReference>
<feature type="chain" id="PRO_5002025933" evidence="9">
    <location>
        <begin position="18"/>
        <end position="333"/>
    </location>
</feature>
<dbReference type="Gene3D" id="1.20.1560.10">
    <property type="entry name" value="ABC transporter type 1, transmembrane domain"/>
    <property type="match status" value="1"/>
</dbReference>
<proteinExistence type="predicted"/>
<reference evidence="11 13" key="1">
    <citation type="journal article" date="2014" name="Genome Biol. Evol.">
        <title>The secreted proteins of Achlya hypogyna and Thraustotheca clavata identify the ancestral oomycete secretome and reveal gene acquisitions by horizontal gene transfer.</title>
        <authorList>
            <person name="Misner I."/>
            <person name="Blouin N."/>
            <person name="Leonard G."/>
            <person name="Richards T.A."/>
            <person name="Lane C.E."/>
        </authorList>
    </citation>
    <scope>NUCLEOTIDE SEQUENCE</scope>
    <source>
        <strain evidence="11 13">ATCC 48635</strain>
    </source>
</reference>
<dbReference type="PROSITE" id="PS50893">
    <property type="entry name" value="ABC_TRANSPORTER_2"/>
    <property type="match status" value="1"/>
</dbReference>
<accession>A0A0A7CNH8</accession>